<keyword evidence="3" id="KW-0804">Transcription</keyword>
<dbReference type="AlphaFoldDB" id="A0AAJ1WFW6"/>
<dbReference type="PRINTS" id="PR00598">
    <property type="entry name" value="HTHMARR"/>
</dbReference>
<dbReference type="SMART" id="SM00347">
    <property type="entry name" value="HTH_MARR"/>
    <property type="match status" value="1"/>
</dbReference>
<dbReference type="PANTHER" id="PTHR42756">
    <property type="entry name" value="TRANSCRIPTIONAL REGULATOR, MARR"/>
    <property type="match status" value="1"/>
</dbReference>
<dbReference type="GO" id="GO:0003677">
    <property type="term" value="F:DNA binding"/>
    <property type="evidence" value="ECO:0007669"/>
    <property type="project" value="UniProtKB-KW"/>
</dbReference>
<dbReference type="InterPro" id="IPR036388">
    <property type="entry name" value="WH-like_DNA-bd_sf"/>
</dbReference>
<evidence type="ECO:0000256" key="2">
    <source>
        <dbReference type="ARBA" id="ARBA00023125"/>
    </source>
</evidence>
<evidence type="ECO:0000256" key="1">
    <source>
        <dbReference type="ARBA" id="ARBA00023015"/>
    </source>
</evidence>
<dbReference type="Pfam" id="PF01047">
    <property type="entry name" value="MarR"/>
    <property type="match status" value="1"/>
</dbReference>
<organism evidence="5 6">
    <name type="scientific">Oikeobacillus pervagus</name>
    <dbReference type="NCBI Taxonomy" id="1325931"/>
    <lineage>
        <taxon>Bacteria</taxon>
        <taxon>Bacillati</taxon>
        <taxon>Bacillota</taxon>
        <taxon>Bacilli</taxon>
        <taxon>Bacillales</taxon>
        <taxon>Bacillaceae</taxon>
        <taxon>Oikeobacillus</taxon>
    </lineage>
</organism>
<keyword evidence="2 5" id="KW-0238">DNA-binding</keyword>
<feature type="domain" description="HTH marR-type" evidence="4">
    <location>
        <begin position="2"/>
        <end position="137"/>
    </location>
</feature>
<evidence type="ECO:0000259" key="4">
    <source>
        <dbReference type="PROSITE" id="PS50995"/>
    </source>
</evidence>
<dbReference type="EMBL" id="JAUSUC010000006">
    <property type="protein sequence ID" value="MDQ0214412.1"/>
    <property type="molecule type" value="Genomic_DNA"/>
</dbReference>
<dbReference type="Proteomes" id="UP001237207">
    <property type="component" value="Unassembled WGS sequence"/>
</dbReference>
<accession>A0AAJ1WFW6</accession>
<evidence type="ECO:0000313" key="5">
    <source>
        <dbReference type="EMBL" id="MDQ0214412.1"/>
    </source>
</evidence>
<name>A0AAJ1WFW6_9BACI</name>
<proteinExistence type="predicted"/>
<dbReference type="InterPro" id="IPR000835">
    <property type="entry name" value="HTH_MarR-typ"/>
</dbReference>
<evidence type="ECO:0000313" key="6">
    <source>
        <dbReference type="Proteomes" id="UP001237207"/>
    </source>
</evidence>
<dbReference type="Gene3D" id="1.10.10.10">
    <property type="entry name" value="Winged helix-like DNA-binding domain superfamily/Winged helix DNA-binding domain"/>
    <property type="match status" value="1"/>
</dbReference>
<gene>
    <name evidence="5" type="ORF">J2S13_000808</name>
</gene>
<keyword evidence="6" id="KW-1185">Reference proteome</keyword>
<dbReference type="GO" id="GO:0003700">
    <property type="term" value="F:DNA-binding transcription factor activity"/>
    <property type="evidence" value="ECO:0007669"/>
    <property type="project" value="InterPro"/>
</dbReference>
<dbReference type="RefSeq" id="WP_307256400.1">
    <property type="nucleotide sequence ID" value="NZ_JAUSUC010000006.1"/>
</dbReference>
<dbReference type="PANTHER" id="PTHR42756:SF1">
    <property type="entry name" value="TRANSCRIPTIONAL REPRESSOR OF EMRAB OPERON"/>
    <property type="match status" value="1"/>
</dbReference>
<dbReference type="SUPFAM" id="SSF46785">
    <property type="entry name" value="Winged helix' DNA-binding domain"/>
    <property type="match status" value="1"/>
</dbReference>
<dbReference type="PROSITE" id="PS50995">
    <property type="entry name" value="HTH_MARR_2"/>
    <property type="match status" value="1"/>
</dbReference>
<keyword evidence="1" id="KW-0805">Transcription regulation</keyword>
<evidence type="ECO:0000256" key="3">
    <source>
        <dbReference type="ARBA" id="ARBA00023163"/>
    </source>
</evidence>
<comment type="caution">
    <text evidence="5">The sequence shown here is derived from an EMBL/GenBank/DDBJ whole genome shotgun (WGS) entry which is preliminary data.</text>
</comment>
<protein>
    <submittedName>
        <fullName evidence="5">DNA-binding MarR family transcriptional regulator</fullName>
    </submittedName>
</protein>
<reference evidence="5" key="1">
    <citation type="submission" date="2023-07" db="EMBL/GenBank/DDBJ databases">
        <title>Genomic Encyclopedia of Type Strains, Phase IV (KMG-IV): sequencing the most valuable type-strain genomes for metagenomic binning, comparative biology and taxonomic classification.</title>
        <authorList>
            <person name="Goeker M."/>
        </authorList>
    </citation>
    <scope>NUCLEOTIDE SEQUENCE</scope>
    <source>
        <strain evidence="5">DSM 23947</strain>
    </source>
</reference>
<dbReference type="InterPro" id="IPR036390">
    <property type="entry name" value="WH_DNA-bd_sf"/>
</dbReference>
<sequence>MRKEKLFILEQLFRQVFRTMRYELRHITGEYLSNNEFFVLKTVHENGAIKASDVSKALDVSASHITSVTDSLVEKNFITRSRSATDRRIVELMITEKGEGILAEMGNVKSLYFQGKFNNFNDEEIQLLIELFKKIDTN</sequence>